<evidence type="ECO:0000259" key="10">
    <source>
        <dbReference type="Pfam" id="PF07885"/>
    </source>
</evidence>
<evidence type="ECO:0000256" key="3">
    <source>
        <dbReference type="ARBA" id="ARBA00022448"/>
    </source>
</evidence>
<feature type="transmembrane region" description="Helical" evidence="9">
    <location>
        <begin position="127"/>
        <end position="147"/>
    </location>
</feature>
<accession>B9STI4</accession>
<dbReference type="GO" id="GO:0009705">
    <property type="term" value="C:plant-type vacuole membrane"/>
    <property type="evidence" value="ECO:0000318"/>
    <property type="project" value="GO_Central"/>
</dbReference>
<dbReference type="Proteomes" id="UP000008311">
    <property type="component" value="Unassembled WGS sequence"/>
</dbReference>
<reference evidence="12" key="1">
    <citation type="journal article" date="2010" name="Nat. Biotechnol.">
        <title>Draft genome sequence of the oilseed species Ricinus communis.</title>
        <authorList>
            <person name="Chan A.P."/>
            <person name="Crabtree J."/>
            <person name="Zhao Q."/>
            <person name="Lorenzi H."/>
            <person name="Orvis J."/>
            <person name="Puiu D."/>
            <person name="Melake-Berhan A."/>
            <person name="Jones K.M."/>
            <person name="Redman J."/>
            <person name="Chen G."/>
            <person name="Cahoon E.B."/>
            <person name="Gedil M."/>
            <person name="Stanke M."/>
            <person name="Haas B.J."/>
            <person name="Wortman J.R."/>
            <person name="Fraser-Liggett C.M."/>
            <person name="Ravel J."/>
            <person name="Rabinowicz P.D."/>
        </authorList>
    </citation>
    <scope>NUCLEOTIDE SEQUENCE [LARGE SCALE GENOMIC DNA]</scope>
    <source>
        <strain evidence="12">cv. Hale</strain>
    </source>
</reference>
<dbReference type="OMA" id="CELADSQ"/>
<evidence type="ECO:0000256" key="1">
    <source>
        <dbReference type="ARBA" id="ARBA00004141"/>
    </source>
</evidence>
<dbReference type="SUPFAM" id="SSF81324">
    <property type="entry name" value="Voltage-gated potassium channels"/>
    <property type="match status" value="2"/>
</dbReference>
<keyword evidence="6" id="KW-0406">Ion transport</keyword>
<dbReference type="InParanoid" id="B9STI4"/>
<dbReference type="Pfam" id="PF07885">
    <property type="entry name" value="Ion_trans_2"/>
    <property type="match status" value="2"/>
</dbReference>
<dbReference type="AlphaFoldDB" id="B9STI4"/>
<evidence type="ECO:0000256" key="6">
    <source>
        <dbReference type="ARBA" id="ARBA00023065"/>
    </source>
</evidence>
<dbReference type="InterPro" id="IPR013099">
    <property type="entry name" value="K_chnl_dom"/>
</dbReference>
<dbReference type="GO" id="GO:0015271">
    <property type="term" value="F:outward rectifier potassium channel activity"/>
    <property type="evidence" value="ECO:0000318"/>
    <property type="project" value="GO_Central"/>
</dbReference>
<keyword evidence="8 11" id="KW-0407">Ion channel</keyword>
<dbReference type="EMBL" id="EQ974131">
    <property type="protein sequence ID" value="EEF33072.1"/>
    <property type="molecule type" value="Genomic_DNA"/>
</dbReference>
<evidence type="ECO:0000256" key="4">
    <source>
        <dbReference type="ARBA" id="ARBA00022692"/>
    </source>
</evidence>
<evidence type="ECO:0000256" key="2">
    <source>
        <dbReference type="ARBA" id="ARBA00010159"/>
    </source>
</evidence>
<proteinExistence type="inferred from homology"/>
<feature type="transmembrane region" description="Helical" evidence="9">
    <location>
        <begin position="243"/>
        <end position="264"/>
    </location>
</feature>
<feature type="domain" description="Potassium channel" evidence="10">
    <location>
        <begin position="77"/>
        <end position="155"/>
    </location>
</feature>
<name>B9STI4_RICCO</name>
<dbReference type="eggNOG" id="KOG1418">
    <property type="taxonomic scope" value="Eukaryota"/>
</dbReference>
<dbReference type="GO" id="GO:0071805">
    <property type="term" value="P:potassium ion transmembrane transport"/>
    <property type="evidence" value="ECO:0000318"/>
    <property type="project" value="GO_Central"/>
</dbReference>
<keyword evidence="3" id="KW-0813">Transport</keyword>
<feature type="transmembrane region" description="Helical" evidence="9">
    <location>
        <begin position="185"/>
        <end position="210"/>
    </location>
</feature>
<keyword evidence="7 9" id="KW-0472">Membrane</keyword>
<dbReference type="PANTHER" id="PTHR11003:SF291">
    <property type="entry name" value="IP11374P"/>
    <property type="match status" value="1"/>
</dbReference>
<dbReference type="PRINTS" id="PR01333">
    <property type="entry name" value="2POREKCHANEL"/>
</dbReference>
<comment type="similarity">
    <text evidence="2">Belongs to the two pore domain potassium channel (TC 1.A.1.7) family.</text>
</comment>
<evidence type="ECO:0000256" key="5">
    <source>
        <dbReference type="ARBA" id="ARBA00022989"/>
    </source>
</evidence>
<evidence type="ECO:0000256" key="7">
    <source>
        <dbReference type="ARBA" id="ARBA00023136"/>
    </source>
</evidence>
<dbReference type="KEGG" id="rcu:8276155"/>
<evidence type="ECO:0000256" key="8">
    <source>
        <dbReference type="ARBA" id="ARBA00023303"/>
    </source>
</evidence>
<dbReference type="Gene3D" id="1.10.287.70">
    <property type="match status" value="2"/>
</dbReference>
<organism evidence="11 12">
    <name type="scientific">Ricinus communis</name>
    <name type="common">Castor bean</name>
    <dbReference type="NCBI Taxonomy" id="3988"/>
    <lineage>
        <taxon>Eukaryota</taxon>
        <taxon>Viridiplantae</taxon>
        <taxon>Streptophyta</taxon>
        <taxon>Embryophyta</taxon>
        <taxon>Tracheophyta</taxon>
        <taxon>Spermatophyta</taxon>
        <taxon>Magnoliopsida</taxon>
        <taxon>eudicotyledons</taxon>
        <taxon>Gunneridae</taxon>
        <taxon>Pentapetalae</taxon>
        <taxon>rosids</taxon>
        <taxon>fabids</taxon>
        <taxon>Malpighiales</taxon>
        <taxon>Euphorbiaceae</taxon>
        <taxon>Acalyphoideae</taxon>
        <taxon>Acalypheae</taxon>
        <taxon>Ricinus</taxon>
    </lineage>
</organism>
<evidence type="ECO:0000313" key="12">
    <source>
        <dbReference type="Proteomes" id="UP000008311"/>
    </source>
</evidence>
<dbReference type="PANTHER" id="PTHR11003">
    <property type="entry name" value="POTASSIUM CHANNEL, SUBFAMILY K"/>
    <property type="match status" value="1"/>
</dbReference>
<evidence type="ECO:0000256" key="9">
    <source>
        <dbReference type="SAM" id="Phobius"/>
    </source>
</evidence>
<sequence length="351" mass="38589">MASDSAKEKILSGLVEPTPQTNNAYGSNRGRFFSVKFADPLAELIPKHFASKVSLRHPAYIFGKLHPSITNLAVALAVYLGVGTLCFYSVLDDIKGNKENPMIDSLYFTVTTLSTVGYGDLVPNSTFVKVLCCVFVVIGMALVGLIMSKAADYIVEKQEMLLVNSLDKHQKNGPSKIMGMETNNVIYNCLLAGAVLSIFMFVGTIFLYVFEGLDFIDSIYCICTTITTLGYGDKAFASAGGRLFAVLWILIGTFGLGQLLMYVAEILTESRQRALVNWVTNWRMTNLVLNAADIENDGVAETAEFAVHKLKAMGRISQEDISRLMKEFEDLDVHKCGFLSASDLVFAQTKR</sequence>
<keyword evidence="5 9" id="KW-1133">Transmembrane helix</keyword>
<evidence type="ECO:0000313" key="11">
    <source>
        <dbReference type="EMBL" id="EEF33072.1"/>
    </source>
</evidence>
<keyword evidence="4 9" id="KW-0812">Transmembrane</keyword>
<dbReference type="OrthoDB" id="415460at2759"/>
<gene>
    <name evidence="11" type="ORF">RCOM_0491910</name>
</gene>
<protein>
    <submittedName>
        <fullName evidence="11">Calcium-activated outward-rectifying potassium channel, putative</fullName>
    </submittedName>
</protein>
<feature type="domain" description="Potassium channel" evidence="10">
    <location>
        <begin position="196"/>
        <end position="268"/>
    </location>
</feature>
<comment type="subcellular location">
    <subcellularLocation>
        <location evidence="1">Membrane</location>
        <topology evidence="1">Multi-pass membrane protein</topology>
    </subcellularLocation>
</comment>
<dbReference type="InterPro" id="IPR003280">
    <property type="entry name" value="2pore_dom_K_chnl"/>
</dbReference>
<dbReference type="GO" id="GO:0005886">
    <property type="term" value="C:plasma membrane"/>
    <property type="evidence" value="ECO:0000318"/>
    <property type="project" value="GO_Central"/>
</dbReference>
<dbReference type="GO" id="GO:0022841">
    <property type="term" value="F:potassium ion leak channel activity"/>
    <property type="evidence" value="ECO:0000318"/>
    <property type="project" value="GO_Central"/>
</dbReference>
<keyword evidence="12" id="KW-1185">Reference proteome</keyword>
<feature type="transmembrane region" description="Helical" evidence="9">
    <location>
        <begin position="72"/>
        <end position="91"/>
    </location>
</feature>